<evidence type="ECO:0000256" key="1">
    <source>
        <dbReference type="ARBA" id="ARBA00022598"/>
    </source>
</evidence>
<dbReference type="Pfam" id="PF13193">
    <property type="entry name" value="AMP-binding_C"/>
    <property type="match status" value="1"/>
</dbReference>
<dbReference type="FunFam" id="3.40.50.980:FF:000003">
    <property type="entry name" value="Vibriobactin-specific 2,3-dihydroxybenzoate-AMP ligase"/>
    <property type="match status" value="1"/>
</dbReference>
<accession>A0AAP3G6P2</accession>
<evidence type="ECO:0000259" key="2">
    <source>
        <dbReference type="Pfam" id="PF00425"/>
    </source>
</evidence>
<dbReference type="FunFam" id="2.30.38.10:FF:000003">
    <property type="entry name" value="Vibriobactin-specific 2,3-dihydroxybenzoate-AMP ligase"/>
    <property type="match status" value="1"/>
</dbReference>
<dbReference type="PRINTS" id="PR00095">
    <property type="entry name" value="ANTSNTHASEI"/>
</dbReference>
<dbReference type="InterPro" id="IPR050237">
    <property type="entry name" value="ATP-dep_AMP-bd_enzyme"/>
</dbReference>
<dbReference type="InterPro" id="IPR025110">
    <property type="entry name" value="AMP-bd_C"/>
</dbReference>
<feature type="domain" description="AMP-binding enzyme C-terminal" evidence="4">
    <location>
        <begin position="468"/>
        <end position="543"/>
    </location>
</feature>
<dbReference type="Proteomes" id="UP001077662">
    <property type="component" value="Unassembled WGS sequence"/>
</dbReference>
<dbReference type="InterPro" id="IPR000873">
    <property type="entry name" value="AMP-dep_synth/lig_dom"/>
</dbReference>
<dbReference type="GO" id="GO:0016833">
    <property type="term" value="F:oxo-acid-lyase activity"/>
    <property type="evidence" value="ECO:0007669"/>
    <property type="project" value="InterPro"/>
</dbReference>
<evidence type="ECO:0000313" key="6">
    <source>
        <dbReference type="Proteomes" id="UP001077662"/>
    </source>
</evidence>
<dbReference type="EMBL" id="JAPTNE010000007">
    <property type="protein sequence ID" value="MCZ0806568.1"/>
    <property type="molecule type" value="Genomic_DNA"/>
</dbReference>
<name>A0AAP3G6P2_BRELA</name>
<feature type="domain" description="AMP-dependent synthetase/ligase" evidence="3">
    <location>
        <begin position="55"/>
        <end position="417"/>
    </location>
</feature>
<evidence type="ECO:0000259" key="3">
    <source>
        <dbReference type="Pfam" id="PF00501"/>
    </source>
</evidence>
<dbReference type="Gene3D" id="3.40.50.980">
    <property type="match status" value="2"/>
</dbReference>
<dbReference type="AlphaFoldDB" id="A0AAP3G6P2"/>
<evidence type="ECO:0000313" key="5">
    <source>
        <dbReference type="EMBL" id="MCZ0806568.1"/>
    </source>
</evidence>
<dbReference type="SUPFAM" id="SSF56322">
    <property type="entry name" value="ADC synthase"/>
    <property type="match status" value="1"/>
</dbReference>
<protein>
    <submittedName>
        <fullName evidence="5">Salicylate synthase</fullName>
        <ecNumber evidence="5">4.2.99.21</ecNumber>
    </submittedName>
</protein>
<dbReference type="GO" id="GO:0016878">
    <property type="term" value="F:acid-thiol ligase activity"/>
    <property type="evidence" value="ECO:0007669"/>
    <property type="project" value="UniProtKB-ARBA"/>
</dbReference>
<dbReference type="PROSITE" id="PS00455">
    <property type="entry name" value="AMP_BINDING"/>
    <property type="match status" value="1"/>
</dbReference>
<dbReference type="GO" id="GO:0008909">
    <property type="term" value="F:isochorismate synthase activity"/>
    <property type="evidence" value="ECO:0007669"/>
    <property type="project" value="InterPro"/>
</dbReference>
<dbReference type="Gene3D" id="3.60.120.10">
    <property type="entry name" value="Anthranilate synthase"/>
    <property type="match status" value="1"/>
</dbReference>
<keyword evidence="5" id="KW-0456">Lyase</keyword>
<dbReference type="Pfam" id="PF00425">
    <property type="entry name" value="Chorismate_bind"/>
    <property type="match status" value="1"/>
</dbReference>
<proteinExistence type="predicted"/>
<gene>
    <name evidence="5" type="ORF">O0554_06485</name>
</gene>
<reference evidence="5" key="1">
    <citation type="submission" date="2022-09" db="EMBL/GenBank/DDBJ databases">
        <title>Genome analysis and characterization of larvicidal activity of Brevibacillus strains.</title>
        <authorList>
            <person name="Patrusheva E.V."/>
            <person name="Izotova A.O."/>
            <person name="Toshchakov S.V."/>
            <person name="Sineoky S.P."/>
        </authorList>
    </citation>
    <scope>NUCLEOTIDE SEQUENCE</scope>
    <source>
        <strain evidence="5">VKPM_B-13247</strain>
    </source>
</reference>
<dbReference type="PANTHER" id="PTHR43767">
    <property type="entry name" value="LONG-CHAIN-FATTY-ACID--COA LIGASE"/>
    <property type="match status" value="1"/>
</dbReference>
<dbReference type="InterPro" id="IPR019996">
    <property type="entry name" value="Salicylate_synthase"/>
</dbReference>
<dbReference type="InterPro" id="IPR015890">
    <property type="entry name" value="Chorismate_C"/>
</dbReference>
<feature type="domain" description="Chorismate-utilising enzyme C-terminal" evidence="2">
    <location>
        <begin position="747"/>
        <end position="1000"/>
    </location>
</feature>
<dbReference type="EC" id="4.2.99.21" evidence="5"/>
<comment type="caution">
    <text evidence="5">The sequence shown here is derived from an EMBL/GenBank/DDBJ whole genome shotgun (WGS) entry which is preliminary data.</text>
</comment>
<evidence type="ECO:0000259" key="4">
    <source>
        <dbReference type="Pfam" id="PF13193"/>
    </source>
</evidence>
<sequence>MIVPCMIPLRVHNDLPAGIQEEDIMKATTEWFEDTAKKYEQLGFWEPKTLGQQLRMWAEQYQNREALVEEENRLTYRELDSKVDELASGFFQMGIKKGDNVAVQLPNRISFVLTCFALFRIGALPILVLPAHREAELDGIFTLAKPVAYIIPTTFLGFDYTKMAEQLVKKHPSVKFIMTDGDSDIGINLADISGTPVELESPSYKDTALLLLSGGTTGTPKLIPRTHADYAYNAKAAATRCKLTPQSVYLAVLPVAHNFPLCCPGILGTLSAGGKVVLCKTTSCDEAFPLIEKERVTITALVPSIVHVWLEVLEWDTSNDLSSLEVLQVGGSMLDENLAKRIIQEMKCKLQQVFGMAEGLICCTSLDDPESVVANCQGRPLSDADEVRIVDEHGNDVEVGAYGELLVRGPYTISGYYRALEQNSESFTPDGFYRSGDKARITPEGNFQIGGRIKEQINRAGEKIMPAEVEAYLRMHPDIKDAALITLPDQTLGEKSCAYVITDNQEITLADIHAFFHEKGVARYKMPDQIEFIDYWPLTSVGKVNKAKLKELATAPKRNAKQCEVSYLEETVAFEGDAHLAASQIVEHGLFENYLLYENGDELSLGMGIHALISVDAQNTTLAYDNQTIRFENNLLSETIDKAFASVPLQNWRAYGTVNFGMARYYQNLPLLSEDGCLIKLFIPEVEIRFTKGSILLRALSEEKRNEFGALLRGIQVNGLDEEKNALVQRVDSHKLDVPEVNTYGAEAYMQGVAEAVREIKERKYHKVILSRKIPIHQELDMVASYIAGRRVNTPARSFLLSLDGLSVAGFSPETVVEVDGSGWVSTFPLAGTRSRGCSEDEGDKLKAELLNDPKEIAEHAVSVKLAFEELKSVCDSTTIFLSDFMSVASRGTVQHIASRLKGKLKPDFNSWDAFRALFPAVTASGIPKKESIDAIGRLESEPRNLYSGCVMTFDSDGAMDAALVLRTIYQQNNSAWLHAGAGVVEMSLPTRELEETREKLSSFSRQLVISSREVEKVKPV</sequence>
<dbReference type="NCBIfam" id="TIGR03494">
    <property type="entry name" value="salicyl_syn"/>
    <property type="match status" value="1"/>
</dbReference>
<dbReference type="InterPro" id="IPR019999">
    <property type="entry name" value="Anth_synth_I-like"/>
</dbReference>
<dbReference type="InterPro" id="IPR005801">
    <property type="entry name" value="ADC_synthase"/>
</dbReference>
<dbReference type="Pfam" id="PF00501">
    <property type="entry name" value="AMP-binding"/>
    <property type="match status" value="1"/>
</dbReference>
<dbReference type="Gene3D" id="2.30.38.10">
    <property type="entry name" value="Luciferase, Domain 3"/>
    <property type="match status" value="1"/>
</dbReference>
<dbReference type="InterPro" id="IPR045851">
    <property type="entry name" value="AMP-bd_C_sf"/>
</dbReference>
<dbReference type="SUPFAM" id="SSF56801">
    <property type="entry name" value="Acetyl-CoA synthetase-like"/>
    <property type="match status" value="1"/>
</dbReference>
<dbReference type="InterPro" id="IPR020845">
    <property type="entry name" value="AMP-binding_CS"/>
</dbReference>
<keyword evidence="1" id="KW-0436">Ligase</keyword>
<dbReference type="PANTHER" id="PTHR43767:SF1">
    <property type="entry name" value="NONRIBOSOMAL PEPTIDE SYNTHASE PES1 (EUROFUNG)-RELATED"/>
    <property type="match status" value="1"/>
</dbReference>
<dbReference type="Gene3D" id="3.30.300.30">
    <property type="match status" value="1"/>
</dbReference>
<organism evidence="5 6">
    <name type="scientific">Brevibacillus laterosporus</name>
    <name type="common">Bacillus laterosporus</name>
    <dbReference type="NCBI Taxonomy" id="1465"/>
    <lineage>
        <taxon>Bacteria</taxon>
        <taxon>Bacillati</taxon>
        <taxon>Bacillota</taxon>
        <taxon>Bacilli</taxon>
        <taxon>Bacillales</taxon>
        <taxon>Paenibacillaceae</taxon>
        <taxon>Brevibacillus</taxon>
    </lineage>
</organism>
<dbReference type="GO" id="GO:0043904">
    <property type="term" value="F:isochorismate pyruvate lyase activity"/>
    <property type="evidence" value="ECO:0007669"/>
    <property type="project" value="UniProtKB-EC"/>
</dbReference>